<feature type="repeat" description="ANK" evidence="6">
    <location>
        <begin position="293"/>
        <end position="325"/>
    </location>
</feature>
<evidence type="ECO:0000256" key="6">
    <source>
        <dbReference type="PROSITE-ProRule" id="PRU00023"/>
    </source>
</evidence>
<dbReference type="PANTHER" id="PTHR24173:SF74">
    <property type="entry name" value="ANKYRIN REPEAT DOMAIN-CONTAINING PROTEIN 16"/>
    <property type="match status" value="1"/>
</dbReference>
<dbReference type="InterPro" id="IPR002110">
    <property type="entry name" value="Ankyrin_rpt"/>
</dbReference>
<evidence type="ECO:0000256" key="5">
    <source>
        <dbReference type="ARBA" id="ARBA00038500"/>
    </source>
</evidence>
<reference evidence="7" key="2">
    <citation type="submission" date="2021-05" db="EMBL/GenBank/DDBJ databases">
        <authorList>
            <person name="Pain A."/>
        </authorList>
    </citation>
    <scope>NUCLEOTIDE SEQUENCE</scope>
    <source>
        <strain evidence="7">1802A</strain>
    </source>
</reference>
<keyword evidence="3" id="KW-0833">Ubl conjugation pathway</keyword>
<dbReference type="EMBL" id="JAHBMH010000073">
    <property type="protein sequence ID" value="KAK1932927.1"/>
    <property type="molecule type" value="Genomic_DNA"/>
</dbReference>
<reference evidence="7" key="1">
    <citation type="journal article" date="2014" name="Nucleic Acids Res.">
        <title>The evolutionary dynamics of variant antigen genes in Babesia reveal a history of genomic innovation underlying host-parasite interaction.</title>
        <authorList>
            <person name="Jackson A.P."/>
            <person name="Otto T.D."/>
            <person name="Darby A."/>
            <person name="Ramaprasad A."/>
            <person name="Xia D."/>
            <person name="Echaide I.E."/>
            <person name="Farber M."/>
            <person name="Gahlot S."/>
            <person name="Gamble J."/>
            <person name="Gupta D."/>
            <person name="Gupta Y."/>
            <person name="Jackson L."/>
            <person name="Malandrin L."/>
            <person name="Malas T.B."/>
            <person name="Moussa E."/>
            <person name="Nair M."/>
            <person name="Reid A.J."/>
            <person name="Sanders M."/>
            <person name="Sharma J."/>
            <person name="Tracey A."/>
            <person name="Quail M.A."/>
            <person name="Weir W."/>
            <person name="Wastling J.M."/>
            <person name="Hall N."/>
            <person name="Willadsen P."/>
            <person name="Lingelbach K."/>
            <person name="Shiels B."/>
            <person name="Tait A."/>
            <person name="Berriman M."/>
            <person name="Allred D.R."/>
            <person name="Pain A."/>
        </authorList>
    </citation>
    <scope>NUCLEOTIDE SEQUENCE</scope>
    <source>
        <strain evidence="7">1802A</strain>
    </source>
</reference>
<dbReference type="SUPFAM" id="SSF48403">
    <property type="entry name" value="Ankyrin repeat"/>
    <property type="match status" value="1"/>
</dbReference>
<comment type="caution">
    <text evidence="7">The sequence shown here is derived from an EMBL/GenBank/DDBJ whole genome shotgun (WGS) entry which is preliminary data.</text>
</comment>
<organism evidence="7 8">
    <name type="scientific">Babesia divergens</name>
    <dbReference type="NCBI Taxonomy" id="32595"/>
    <lineage>
        <taxon>Eukaryota</taxon>
        <taxon>Sar</taxon>
        <taxon>Alveolata</taxon>
        <taxon>Apicomplexa</taxon>
        <taxon>Aconoidasida</taxon>
        <taxon>Piroplasmida</taxon>
        <taxon>Babesiidae</taxon>
        <taxon>Babesia</taxon>
    </lineage>
</organism>
<comment type="pathway">
    <text evidence="1">Protein modification; protein ubiquitination.</text>
</comment>
<dbReference type="PROSITE" id="PS50088">
    <property type="entry name" value="ANK_REPEAT"/>
    <property type="match status" value="5"/>
</dbReference>
<dbReference type="PROSITE" id="PS50297">
    <property type="entry name" value="ANK_REP_REGION"/>
    <property type="match status" value="4"/>
</dbReference>
<evidence type="ECO:0000256" key="3">
    <source>
        <dbReference type="ARBA" id="ARBA00022786"/>
    </source>
</evidence>
<dbReference type="Pfam" id="PF12796">
    <property type="entry name" value="Ank_2"/>
    <property type="match status" value="2"/>
</dbReference>
<dbReference type="SMART" id="SM00248">
    <property type="entry name" value="ANK"/>
    <property type="match status" value="7"/>
</dbReference>
<proteinExistence type="inferred from homology"/>
<feature type="repeat" description="ANK" evidence="6">
    <location>
        <begin position="151"/>
        <end position="183"/>
    </location>
</feature>
<evidence type="ECO:0000313" key="8">
    <source>
        <dbReference type="Proteomes" id="UP001195914"/>
    </source>
</evidence>
<dbReference type="InterPro" id="IPR036770">
    <property type="entry name" value="Ankyrin_rpt-contain_sf"/>
</dbReference>
<dbReference type="Proteomes" id="UP001195914">
    <property type="component" value="Unassembled WGS sequence"/>
</dbReference>
<name>A0AAD9G6W1_BABDI</name>
<feature type="repeat" description="ANK" evidence="6">
    <location>
        <begin position="184"/>
        <end position="216"/>
    </location>
</feature>
<sequence>MEDLGPVSRAVEAVMRSCFSGSVKELHSAVKQLLSVDSSEAAKLTADNSVLSYPDDTFSCVELSALESLRDTKQHTVAHIAAAGANIDILQFLLTSMPALAHCHDDNGENPLFYAIRAAAGRGELDKAGASFISCALLLLGHTGPNIISNSGASALHVAAELGALEVCRFLVSNNADVNIFSDNYGTPLTVAVIRDYVDIVEFLLSQGANPDGVPYGDVSLQECSACRFPPPLVFACSSGQTKIFDLLLSFGASVNVRDCEGWTPLHCAAEVGMVDLVRRLVELNADCNVKTQGKTAYHLAVWNGHGEVVDILRDLTVDKEPIDRPEPESAAAEAQSDEEICVEEFHGSAEELELLVNRLREEGRVSVSQKDYENACMLYSRAIAYLRRAGESHKTTLSVFYSNRSHTYMMLNKLDKARRDAEACIASNPSWPKGYFRLASVDKACNQETDYLYNLFQAYSRDPNDASMRTLFQEEFMRAKKGASKI</sequence>
<protein>
    <submittedName>
        <fullName evidence="7">Ankyrin repeat family protein</fullName>
    </submittedName>
</protein>
<gene>
    <name evidence="7" type="ORF">X943_001414</name>
</gene>
<keyword evidence="2" id="KW-0677">Repeat</keyword>
<comment type="similarity">
    <text evidence="5">Belongs to the fem-1 family.</text>
</comment>
<dbReference type="PANTHER" id="PTHR24173">
    <property type="entry name" value="ANKYRIN REPEAT CONTAINING"/>
    <property type="match status" value="1"/>
</dbReference>
<dbReference type="Gene3D" id="1.25.40.10">
    <property type="entry name" value="Tetratricopeptide repeat domain"/>
    <property type="match status" value="1"/>
</dbReference>
<dbReference type="PRINTS" id="PR01415">
    <property type="entry name" value="ANKYRIN"/>
</dbReference>
<accession>A0AAD9G6W1</accession>
<dbReference type="InterPro" id="IPR011990">
    <property type="entry name" value="TPR-like_helical_dom_sf"/>
</dbReference>
<dbReference type="AlphaFoldDB" id="A0AAD9G6W1"/>
<keyword evidence="4 6" id="KW-0040">ANK repeat</keyword>
<dbReference type="SUPFAM" id="SSF48452">
    <property type="entry name" value="TPR-like"/>
    <property type="match status" value="1"/>
</dbReference>
<evidence type="ECO:0000256" key="4">
    <source>
        <dbReference type="ARBA" id="ARBA00023043"/>
    </source>
</evidence>
<feature type="repeat" description="ANK" evidence="6">
    <location>
        <begin position="261"/>
        <end position="293"/>
    </location>
</feature>
<dbReference type="Gene3D" id="1.25.40.20">
    <property type="entry name" value="Ankyrin repeat-containing domain"/>
    <property type="match status" value="2"/>
</dbReference>
<evidence type="ECO:0000256" key="2">
    <source>
        <dbReference type="ARBA" id="ARBA00022737"/>
    </source>
</evidence>
<evidence type="ECO:0000256" key="1">
    <source>
        <dbReference type="ARBA" id="ARBA00004906"/>
    </source>
</evidence>
<evidence type="ECO:0000313" key="7">
    <source>
        <dbReference type="EMBL" id="KAK1932927.1"/>
    </source>
</evidence>
<keyword evidence="8" id="KW-1185">Reference proteome</keyword>
<feature type="repeat" description="ANK" evidence="6">
    <location>
        <begin position="232"/>
        <end position="260"/>
    </location>
</feature>